<keyword evidence="4 7" id="KW-1133">Transmembrane helix</keyword>
<feature type="region of interest" description="Disordered" evidence="8">
    <location>
        <begin position="292"/>
        <end position="377"/>
    </location>
</feature>
<evidence type="ECO:0000256" key="8">
    <source>
        <dbReference type="SAM" id="MobiDB-lite"/>
    </source>
</evidence>
<keyword evidence="3 7" id="KW-0812">Transmembrane</keyword>
<evidence type="ECO:0000313" key="10">
    <source>
        <dbReference type="EMBL" id="CAH1267975.1"/>
    </source>
</evidence>
<dbReference type="Pfam" id="PF01529">
    <property type="entry name" value="DHHC"/>
    <property type="match status" value="1"/>
</dbReference>
<dbReference type="Proteomes" id="UP000838412">
    <property type="component" value="Chromosome 6"/>
</dbReference>
<comment type="domain">
    <text evidence="7">The DHHC domain is required for palmitoyltransferase activity.</text>
</comment>
<dbReference type="PANTHER" id="PTHR12246">
    <property type="entry name" value="PALMITOYLTRANSFERASE ZDHHC16"/>
    <property type="match status" value="1"/>
</dbReference>
<dbReference type="InterPro" id="IPR039859">
    <property type="entry name" value="PFA4/ZDH16/20/ERF2-like"/>
</dbReference>
<evidence type="ECO:0000256" key="2">
    <source>
        <dbReference type="ARBA" id="ARBA00022679"/>
    </source>
</evidence>
<evidence type="ECO:0000256" key="5">
    <source>
        <dbReference type="ARBA" id="ARBA00023136"/>
    </source>
</evidence>
<evidence type="ECO:0000256" key="3">
    <source>
        <dbReference type="ARBA" id="ARBA00022692"/>
    </source>
</evidence>
<dbReference type="InterPro" id="IPR001594">
    <property type="entry name" value="Palmitoyltrfase_DHHC"/>
</dbReference>
<evidence type="ECO:0000256" key="7">
    <source>
        <dbReference type="RuleBase" id="RU079119"/>
    </source>
</evidence>
<gene>
    <name evidence="10" type="primary">ZDHHC2</name>
    <name evidence="10" type="ORF">BLAG_LOCUS21099</name>
</gene>
<comment type="similarity">
    <text evidence="7">Belongs to the DHHC palmitoyltransferase family.</text>
</comment>
<evidence type="ECO:0000256" key="4">
    <source>
        <dbReference type="ARBA" id="ARBA00022989"/>
    </source>
</evidence>
<sequence>MSNPVLNFCIRLMKWLPVVFITLIVLWSYYAYVVEMCVFAITSLPQKVVYLVLYHVFFLIFVWSYYQTIFAPVGKPAQEFYLSKADVDRLEHEDREDRQQQYLAQMAKDLPLVTRTIGGSIRYCEPCQLIKPDRCHHCSMCGTCVLKMDHHCPWVNNCVGYSNYKFFVLFLGYGLLYCIYVAGTSVEYFVKFWNKELDDTIGNGRFHILFLFFAAAMFSISLVSLFGYHLYLVFSNRTTLESFRTPMFRHGPDKDGFNLGSSNNLKEVFGEDRRLWFLPVFTSLGDGLKFPTRVQYDPSEPAPTDSPATESPDSPDSVGFGDGMSFPTRRTSEDSHQLLNDRQRWAEEGEGDISDRETALTTVQPPGRSRVHVEAET</sequence>
<feature type="transmembrane region" description="Helical" evidence="7">
    <location>
        <begin position="12"/>
        <end position="32"/>
    </location>
</feature>
<feature type="transmembrane region" description="Helical" evidence="7">
    <location>
        <begin position="48"/>
        <end position="66"/>
    </location>
</feature>
<evidence type="ECO:0000256" key="1">
    <source>
        <dbReference type="ARBA" id="ARBA00004141"/>
    </source>
</evidence>
<feature type="compositionally biased region" description="Basic and acidic residues" evidence="8">
    <location>
        <begin position="330"/>
        <end position="358"/>
    </location>
</feature>
<dbReference type="OrthoDB" id="9909019at2759"/>
<keyword evidence="5 7" id="KW-0472">Membrane</keyword>
<feature type="transmembrane region" description="Helical" evidence="7">
    <location>
        <begin position="206"/>
        <end position="234"/>
    </location>
</feature>
<keyword evidence="2 7" id="KW-0808">Transferase</keyword>
<comment type="subcellular location">
    <subcellularLocation>
        <location evidence="1">Membrane</location>
        <topology evidence="1">Multi-pass membrane protein</topology>
    </subcellularLocation>
</comment>
<organism evidence="10 11">
    <name type="scientific">Branchiostoma lanceolatum</name>
    <name type="common">Common lancelet</name>
    <name type="synonym">Amphioxus lanceolatum</name>
    <dbReference type="NCBI Taxonomy" id="7740"/>
    <lineage>
        <taxon>Eukaryota</taxon>
        <taxon>Metazoa</taxon>
        <taxon>Chordata</taxon>
        <taxon>Cephalochordata</taxon>
        <taxon>Leptocardii</taxon>
        <taxon>Amphioxiformes</taxon>
        <taxon>Branchiostomatidae</taxon>
        <taxon>Branchiostoma</taxon>
    </lineage>
</organism>
<proteinExistence type="inferred from homology"/>
<dbReference type="EMBL" id="OV696691">
    <property type="protein sequence ID" value="CAH1267975.1"/>
    <property type="molecule type" value="Genomic_DNA"/>
</dbReference>
<keyword evidence="6 7" id="KW-0012">Acyltransferase</keyword>
<keyword evidence="11" id="KW-1185">Reference proteome</keyword>
<comment type="catalytic activity">
    <reaction evidence="7">
        <text>L-cysteinyl-[protein] + hexadecanoyl-CoA = S-hexadecanoyl-L-cysteinyl-[protein] + CoA</text>
        <dbReference type="Rhea" id="RHEA:36683"/>
        <dbReference type="Rhea" id="RHEA-COMP:10131"/>
        <dbReference type="Rhea" id="RHEA-COMP:11032"/>
        <dbReference type="ChEBI" id="CHEBI:29950"/>
        <dbReference type="ChEBI" id="CHEBI:57287"/>
        <dbReference type="ChEBI" id="CHEBI:57379"/>
        <dbReference type="ChEBI" id="CHEBI:74151"/>
        <dbReference type="EC" id="2.3.1.225"/>
    </reaction>
</comment>
<dbReference type="GO" id="GO:0019706">
    <property type="term" value="F:protein-cysteine S-palmitoyltransferase activity"/>
    <property type="evidence" value="ECO:0007669"/>
    <property type="project" value="UniProtKB-EC"/>
</dbReference>
<accession>A0A8K0EVI6</accession>
<feature type="domain" description="Palmitoyltransferase DHHC" evidence="9">
    <location>
        <begin position="121"/>
        <end position="243"/>
    </location>
</feature>
<evidence type="ECO:0000256" key="6">
    <source>
        <dbReference type="ARBA" id="ARBA00023315"/>
    </source>
</evidence>
<reference evidence="10" key="1">
    <citation type="submission" date="2022-01" db="EMBL/GenBank/DDBJ databases">
        <authorList>
            <person name="Braso-Vives M."/>
        </authorList>
    </citation>
    <scope>NUCLEOTIDE SEQUENCE</scope>
</reference>
<evidence type="ECO:0000259" key="9">
    <source>
        <dbReference type="Pfam" id="PF01529"/>
    </source>
</evidence>
<dbReference type="AlphaFoldDB" id="A0A8K0EVI6"/>
<dbReference type="GO" id="GO:0016020">
    <property type="term" value="C:membrane"/>
    <property type="evidence" value="ECO:0007669"/>
    <property type="project" value="UniProtKB-SubCell"/>
</dbReference>
<evidence type="ECO:0000313" key="11">
    <source>
        <dbReference type="Proteomes" id="UP000838412"/>
    </source>
</evidence>
<feature type="transmembrane region" description="Helical" evidence="7">
    <location>
        <begin position="166"/>
        <end position="186"/>
    </location>
</feature>
<dbReference type="PROSITE" id="PS50216">
    <property type="entry name" value="DHHC"/>
    <property type="match status" value="1"/>
</dbReference>
<protein>
    <recommendedName>
        <fullName evidence="7">Palmitoyltransferase</fullName>
        <ecNumber evidence="7">2.3.1.225</ecNumber>
    </recommendedName>
</protein>
<dbReference type="EC" id="2.3.1.225" evidence="7"/>
<name>A0A8K0EVI6_BRALA</name>